<dbReference type="SMART" id="SM00345">
    <property type="entry name" value="HTH_GNTR"/>
    <property type="match status" value="1"/>
</dbReference>
<name>A0A3M8DFS1_9BACL</name>
<keyword evidence="2" id="KW-0238">DNA-binding</keyword>
<dbReference type="Proteomes" id="UP000271031">
    <property type="component" value="Unassembled WGS sequence"/>
</dbReference>
<evidence type="ECO:0000313" key="5">
    <source>
        <dbReference type="EMBL" id="RNB86952.1"/>
    </source>
</evidence>
<accession>A0A3M8DFS1</accession>
<dbReference type="EMBL" id="RHHQ01000012">
    <property type="protein sequence ID" value="RNB86952.1"/>
    <property type="molecule type" value="Genomic_DNA"/>
</dbReference>
<dbReference type="SMART" id="SM00895">
    <property type="entry name" value="FCD"/>
    <property type="match status" value="1"/>
</dbReference>
<comment type="caution">
    <text evidence="5">The sequence shown here is derived from an EMBL/GenBank/DDBJ whole genome shotgun (WGS) entry which is preliminary data.</text>
</comment>
<evidence type="ECO:0000256" key="2">
    <source>
        <dbReference type="ARBA" id="ARBA00023125"/>
    </source>
</evidence>
<dbReference type="GO" id="GO:0003677">
    <property type="term" value="F:DNA binding"/>
    <property type="evidence" value="ECO:0007669"/>
    <property type="project" value="UniProtKB-KW"/>
</dbReference>
<dbReference type="Pfam" id="PF07729">
    <property type="entry name" value="FCD"/>
    <property type="match status" value="1"/>
</dbReference>
<dbReference type="InterPro" id="IPR000524">
    <property type="entry name" value="Tscrpt_reg_HTH_GntR"/>
</dbReference>
<dbReference type="AlphaFoldDB" id="A0A3M8DFS1"/>
<sequence>MKSDKIINNALSNLIKERIVEDLVLGKIKSGEKLVEAKYAEEFGTSRAPIREAFYLLTLEGFVQKIPRKGTVVKGYTPAEIRDLLEIRNFLEELALQRLFEKDRSKLTGRMETIIGKMERASHDVKEYAALNYDFHFQMILASESDVIKSMYERLGTPLRSYQTVSFLEEQNIKKSLEEHKRIVQLLKDGSLQEASQLLAKHNKDVFTRIEKYVNPT</sequence>
<organism evidence="5 6">
    <name type="scientific">Brevibacillus fluminis</name>
    <dbReference type="NCBI Taxonomy" id="511487"/>
    <lineage>
        <taxon>Bacteria</taxon>
        <taxon>Bacillati</taxon>
        <taxon>Bacillota</taxon>
        <taxon>Bacilli</taxon>
        <taxon>Bacillales</taxon>
        <taxon>Paenibacillaceae</taxon>
        <taxon>Brevibacillus</taxon>
    </lineage>
</organism>
<evidence type="ECO:0000256" key="1">
    <source>
        <dbReference type="ARBA" id="ARBA00023015"/>
    </source>
</evidence>
<dbReference type="OrthoDB" id="9781630at2"/>
<gene>
    <name evidence="5" type="ORF">EDM56_14665</name>
</gene>
<protein>
    <submittedName>
        <fullName evidence="5">GntR family transcriptional regulator</fullName>
    </submittedName>
</protein>
<evidence type="ECO:0000256" key="3">
    <source>
        <dbReference type="ARBA" id="ARBA00023163"/>
    </source>
</evidence>
<dbReference type="PANTHER" id="PTHR43537:SF5">
    <property type="entry name" value="UXU OPERON TRANSCRIPTIONAL REGULATOR"/>
    <property type="match status" value="1"/>
</dbReference>
<keyword evidence="6" id="KW-1185">Reference proteome</keyword>
<reference evidence="5 6" key="1">
    <citation type="submission" date="2018-10" db="EMBL/GenBank/DDBJ databases">
        <title>Phylogenomics of Brevibacillus.</title>
        <authorList>
            <person name="Dunlap C."/>
        </authorList>
    </citation>
    <scope>NUCLEOTIDE SEQUENCE [LARGE SCALE GENOMIC DNA]</scope>
    <source>
        <strain evidence="5 6">JCM 15716</strain>
    </source>
</reference>
<dbReference type="Gene3D" id="1.20.120.530">
    <property type="entry name" value="GntR ligand-binding domain-like"/>
    <property type="match status" value="1"/>
</dbReference>
<dbReference type="Gene3D" id="1.10.10.10">
    <property type="entry name" value="Winged helix-like DNA-binding domain superfamily/Winged helix DNA-binding domain"/>
    <property type="match status" value="1"/>
</dbReference>
<dbReference type="InterPro" id="IPR036388">
    <property type="entry name" value="WH-like_DNA-bd_sf"/>
</dbReference>
<dbReference type="Pfam" id="PF00392">
    <property type="entry name" value="GntR"/>
    <property type="match status" value="1"/>
</dbReference>
<dbReference type="PANTHER" id="PTHR43537">
    <property type="entry name" value="TRANSCRIPTIONAL REGULATOR, GNTR FAMILY"/>
    <property type="match status" value="1"/>
</dbReference>
<dbReference type="SUPFAM" id="SSF48008">
    <property type="entry name" value="GntR ligand-binding domain-like"/>
    <property type="match status" value="1"/>
</dbReference>
<keyword evidence="3" id="KW-0804">Transcription</keyword>
<dbReference type="SUPFAM" id="SSF46785">
    <property type="entry name" value="Winged helix' DNA-binding domain"/>
    <property type="match status" value="1"/>
</dbReference>
<keyword evidence="1" id="KW-0805">Transcription regulation</keyword>
<proteinExistence type="predicted"/>
<dbReference type="InterPro" id="IPR008920">
    <property type="entry name" value="TF_FadR/GntR_C"/>
</dbReference>
<dbReference type="InterPro" id="IPR011711">
    <property type="entry name" value="GntR_C"/>
</dbReference>
<dbReference type="CDD" id="cd07377">
    <property type="entry name" value="WHTH_GntR"/>
    <property type="match status" value="1"/>
</dbReference>
<dbReference type="InterPro" id="IPR036390">
    <property type="entry name" value="WH_DNA-bd_sf"/>
</dbReference>
<dbReference type="RefSeq" id="WP_122918649.1">
    <property type="nucleotide sequence ID" value="NZ_RHHQ01000012.1"/>
</dbReference>
<evidence type="ECO:0000313" key="6">
    <source>
        <dbReference type="Proteomes" id="UP000271031"/>
    </source>
</evidence>
<dbReference type="PROSITE" id="PS50949">
    <property type="entry name" value="HTH_GNTR"/>
    <property type="match status" value="1"/>
</dbReference>
<feature type="domain" description="HTH gntR-type" evidence="4">
    <location>
        <begin position="9"/>
        <end position="76"/>
    </location>
</feature>
<dbReference type="GO" id="GO:0003700">
    <property type="term" value="F:DNA-binding transcription factor activity"/>
    <property type="evidence" value="ECO:0007669"/>
    <property type="project" value="InterPro"/>
</dbReference>
<evidence type="ECO:0000259" key="4">
    <source>
        <dbReference type="PROSITE" id="PS50949"/>
    </source>
</evidence>